<evidence type="ECO:0000313" key="2">
    <source>
        <dbReference type="EMBL" id="MFC5439881.1"/>
    </source>
</evidence>
<dbReference type="PROSITE" id="PS51257">
    <property type="entry name" value="PROKAR_LIPOPROTEIN"/>
    <property type="match status" value="1"/>
</dbReference>
<keyword evidence="3" id="KW-1185">Reference proteome</keyword>
<gene>
    <name evidence="2" type="ORF">ACFPK0_07645</name>
</gene>
<reference evidence="3" key="1">
    <citation type="journal article" date="2019" name="Int. J. Syst. Evol. Microbiol.">
        <title>The Global Catalogue of Microorganisms (GCM) 10K type strain sequencing project: providing services to taxonomists for standard genome sequencing and annotation.</title>
        <authorList>
            <consortium name="The Broad Institute Genomics Platform"/>
            <consortium name="The Broad Institute Genome Sequencing Center for Infectious Disease"/>
            <person name="Wu L."/>
            <person name="Ma J."/>
        </authorList>
    </citation>
    <scope>NUCLEOTIDE SEQUENCE [LARGE SCALE GENOMIC DNA]</scope>
    <source>
        <strain evidence="3">KACC 12822</strain>
    </source>
</reference>
<dbReference type="Proteomes" id="UP001596018">
    <property type="component" value="Unassembled WGS sequence"/>
</dbReference>
<evidence type="ECO:0008006" key="4">
    <source>
        <dbReference type="Google" id="ProtNLM"/>
    </source>
</evidence>
<feature type="region of interest" description="Disordered" evidence="1">
    <location>
        <begin position="114"/>
        <end position="149"/>
    </location>
</feature>
<proteinExistence type="predicted"/>
<comment type="caution">
    <text evidence="2">The sequence shown here is derived from an EMBL/GenBank/DDBJ whole genome shotgun (WGS) entry which is preliminary data.</text>
</comment>
<name>A0ABW0JWT7_9GAMM</name>
<accession>A0ABW0JWT7</accession>
<sequence length="149" mass="16114">MLKTKIVLVLAAVSVTVGCSPKYQVKLDSKPQSARVVCNGADQGYAPVTLPYNTVPHETYVDASNCNAVWSSGVKATYPAKVEVSSGGQAEFTLVRPEGPGSEKDEKFNRKIQAIKRETKRTPGMDPKPMKEHPRPMMCSSVGGQETCL</sequence>
<evidence type="ECO:0000256" key="1">
    <source>
        <dbReference type="SAM" id="MobiDB-lite"/>
    </source>
</evidence>
<organism evidence="2 3">
    <name type="scientific">Rhodanobacter ginsenosidimutans</name>
    <dbReference type="NCBI Taxonomy" id="490571"/>
    <lineage>
        <taxon>Bacteria</taxon>
        <taxon>Pseudomonadati</taxon>
        <taxon>Pseudomonadota</taxon>
        <taxon>Gammaproteobacteria</taxon>
        <taxon>Lysobacterales</taxon>
        <taxon>Rhodanobacteraceae</taxon>
        <taxon>Rhodanobacter</taxon>
    </lineage>
</organism>
<feature type="compositionally biased region" description="Basic and acidic residues" evidence="1">
    <location>
        <begin position="114"/>
        <end position="135"/>
    </location>
</feature>
<protein>
    <recommendedName>
        <fullName evidence="4">PEGA domain-containing protein</fullName>
    </recommendedName>
</protein>
<dbReference type="RefSeq" id="WP_156458337.1">
    <property type="nucleotide sequence ID" value="NZ_JALBWS010000014.1"/>
</dbReference>
<evidence type="ECO:0000313" key="3">
    <source>
        <dbReference type="Proteomes" id="UP001596018"/>
    </source>
</evidence>
<dbReference type="EMBL" id="JBHSMM010000001">
    <property type="protein sequence ID" value="MFC5439881.1"/>
    <property type="molecule type" value="Genomic_DNA"/>
</dbReference>